<dbReference type="GO" id="GO:0004356">
    <property type="term" value="F:glutamine synthetase activity"/>
    <property type="evidence" value="ECO:0007669"/>
    <property type="project" value="InterPro"/>
</dbReference>
<evidence type="ECO:0000313" key="6">
    <source>
        <dbReference type="Proteomes" id="UP000824014"/>
    </source>
</evidence>
<organism evidence="5 6">
    <name type="scientific">Candidatus Tidjanibacter faecipullorum</name>
    <dbReference type="NCBI Taxonomy" id="2838766"/>
    <lineage>
        <taxon>Bacteria</taxon>
        <taxon>Pseudomonadati</taxon>
        <taxon>Bacteroidota</taxon>
        <taxon>Bacteroidia</taxon>
        <taxon>Bacteroidales</taxon>
        <taxon>Rikenellaceae</taxon>
        <taxon>Tidjanibacter</taxon>
    </lineage>
</organism>
<name>A0A9D2DDR4_9BACT</name>
<dbReference type="Proteomes" id="UP000824014">
    <property type="component" value="Unassembled WGS sequence"/>
</dbReference>
<evidence type="ECO:0000259" key="4">
    <source>
        <dbReference type="PROSITE" id="PS51987"/>
    </source>
</evidence>
<proteinExistence type="inferred from homology"/>
<dbReference type="SUPFAM" id="SSF55931">
    <property type="entry name" value="Glutamine synthetase/guanido kinase"/>
    <property type="match status" value="1"/>
</dbReference>
<dbReference type="Gene3D" id="3.10.20.70">
    <property type="entry name" value="Glutamine synthetase, N-terminal domain"/>
    <property type="match status" value="1"/>
</dbReference>
<accession>A0A9D2DDR4</accession>
<dbReference type="AlphaFoldDB" id="A0A9D2DDR4"/>
<protein>
    <submittedName>
        <fullName evidence="5">Glutamine synthetase family protein</fullName>
    </submittedName>
</protein>
<dbReference type="PANTHER" id="PTHR43407">
    <property type="entry name" value="GLUTAMINE SYNTHETASE"/>
    <property type="match status" value="1"/>
</dbReference>
<evidence type="ECO:0000256" key="3">
    <source>
        <dbReference type="RuleBase" id="RU000384"/>
    </source>
</evidence>
<evidence type="ECO:0000256" key="2">
    <source>
        <dbReference type="PROSITE-ProRule" id="PRU01331"/>
    </source>
</evidence>
<evidence type="ECO:0000313" key="5">
    <source>
        <dbReference type="EMBL" id="HIZ15025.1"/>
    </source>
</evidence>
<dbReference type="Pfam" id="PF03951">
    <property type="entry name" value="Gln-synt_N"/>
    <property type="match status" value="1"/>
</dbReference>
<dbReference type="PROSITE" id="PS51987">
    <property type="entry name" value="GS_CATALYTIC"/>
    <property type="match status" value="1"/>
</dbReference>
<evidence type="ECO:0000256" key="1">
    <source>
        <dbReference type="ARBA" id="ARBA00009897"/>
    </source>
</evidence>
<dbReference type="GO" id="GO:0005737">
    <property type="term" value="C:cytoplasm"/>
    <property type="evidence" value="ECO:0007669"/>
    <property type="project" value="TreeGrafter"/>
</dbReference>
<dbReference type="PANTHER" id="PTHR43407:SF1">
    <property type="entry name" value="LENGSIN"/>
    <property type="match status" value="1"/>
</dbReference>
<sequence>MDIRSNTMPALLGKPAEAFTLEDIMGFVKENGIGMINFMYPAADGRLKTLNFVITDEAYLHSILTVGERVDGSSLFPFVEAGNSDLYVIPRLRTAFIDPFAELPTLSFLCSFFDKDGRRLESSPEYTLYKAKQAFIEATGMTYEAMGELEYYVSAPEDEQTKMYPAVDQKGYHESAPFAKFNAFRTHCMHYIALIGGKIKYGHSEVGNFRLNGHIYEQNEIEFLPTDVEAAADELLLAKWVIRNLAYEYGLDTSFAPKITEGKAGSGLHIHMRIMKDGKNMMLDADGNLSEIARRAIAGMMTLAKSITAFGNANPTSYFRLVPHQEAPTNICWGDRNRSVLVRVPLGWTTKRDMFSQVNPLEKGVHLDTTGKQTVEIRSADCSADIYQLLSALCVACRYGLEMPNGLEIAEKTYVDVNIHKEENKKRVESLEQLPDSCAASADELARQRAVYEDKGIFAPAMIDSIIAKLRGYNDGNIREEVKKNPDLMAELVRRYYYCG</sequence>
<dbReference type="Gene3D" id="3.30.590.10">
    <property type="entry name" value="Glutamine synthetase/guanido kinase, catalytic domain"/>
    <property type="match status" value="1"/>
</dbReference>
<dbReference type="InterPro" id="IPR036651">
    <property type="entry name" value="Gln_synt_N_sf"/>
</dbReference>
<comment type="similarity">
    <text evidence="1 2 3">Belongs to the glutamine synthetase family.</text>
</comment>
<comment type="caution">
    <text evidence="5">The sequence shown here is derived from an EMBL/GenBank/DDBJ whole genome shotgun (WGS) entry which is preliminary data.</text>
</comment>
<dbReference type="SUPFAM" id="SSF54368">
    <property type="entry name" value="Glutamine synthetase, N-terminal domain"/>
    <property type="match status" value="1"/>
</dbReference>
<dbReference type="InterPro" id="IPR008146">
    <property type="entry name" value="Gln_synth_cat_dom"/>
</dbReference>
<gene>
    <name evidence="5" type="ORF">H9816_03830</name>
</gene>
<dbReference type="EMBL" id="DXCC01000011">
    <property type="protein sequence ID" value="HIZ15025.1"/>
    <property type="molecule type" value="Genomic_DNA"/>
</dbReference>
<dbReference type="InterPro" id="IPR008147">
    <property type="entry name" value="Gln_synt_N"/>
</dbReference>
<dbReference type="GO" id="GO:0016020">
    <property type="term" value="C:membrane"/>
    <property type="evidence" value="ECO:0007669"/>
    <property type="project" value="TreeGrafter"/>
</dbReference>
<dbReference type="Pfam" id="PF00120">
    <property type="entry name" value="Gln-synt_C"/>
    <property type="match status" value="1"/>
</dbReference>
<dbReference type="InterPro" id="IPR014746">
    <property type="entry name" value="Gln_synth/guanido_kin_cat_dom"/>
</dbReference>
<reference evidence="5" key="1">
    <citation type="journal article" date="2021" name="PeerJ">
        <title>Extensive microbial diversity within the chicken gut microbiome revealed by metagenomics and culture.</title>
        <authorList>
            <person name="Gilroy R."/>
            <person name="Ravi A."/>
            <person name="Getino M."/>
            <person name="Pursley I."/>
            <person name="Horton D.L."/>
            <person name="Alikhan N.F."/>
            <person name="Baker D."/>
            <person name="Gharbi K."/>
            <person name="Hall N."/>
            <person name="Watson M."/>
            <person name="Adriaenssens E.M."/>
            <person name="Foster-Nyarko E."/>
            <person name="Jarju S."/>
            <person name="Secka A."/>
            <person name="Antonio M."/>
            <person name="Oren A."/>
            <person name="Chaudhuri R.R."/>
            <person name="La Ragione R."/>
            <person name="Hildebrand F."/>
            <person name="Pallen M.J."/>
        </authorList>
    </citation>
    <scope>NUCLEOTIDE SEQUENCE</scope>
    <source>
        <strain evidence="5">ChiHjej11B10-19426</strain>
    </source>
</reference>
<dbReference type="SMART" id="SM01230">
    <property type="entry name" value="Gln-synt_C"/>
    <property type="match status" value="1"/>
</dbReference>
<dbReference type="GO" id="GO:0019740">
    <property type="term" value="P:nitrogen utilization"/>
    <property type="evidence" value="ECO:0007669"/>
    <property type="project" value="TreeGrafter"/>
</dbReference>
<dbReference type="GO" id="GO:0006542">
    <property type="term" value="P:glutamine biosynthetic process"/>
    <property type="evidence" value="ECO:0007669"/>
    <property type="project" value="InterPro"/>
</dbReference>
<reference evidence="5" key="2">
    <citation type="submission" date="2021-04" db="EMBL/GenBank/DDBJ databases">
        <authorList>
            <person name="Gilroy R."/>
        </authorList>
    </citation>
    <scope>NUCLEOTIDE SEQUENCE</scope>
    <source>
        <strain evidence="5">ChiHjej11B10-19426</strain>
    </source>
</reference>
<feature type="domain" description="GS catalytic" evidence="4">
    <location>
        <begin position="124"/>
        <end position="500"/>
    </location>
</feature>